<feature type="region of interest" description="Disordered" evidence="1">
    <location>
        <begin position="462"/>
        <end position="498"/>
    </location>
</feature>
<feature type="region of interest" description="Disordered" evidence="1">
    <location>
        <begin position="1"/>
        <end position="27"/>
    </location>
</feature>
<evidence type="ECO:0000256" key="1">
    <source>
        <dbReference type="SAM" id="MobiDB-lite"/>
    </source>
</evidence>
<dbReference type="EMBL" id="CAJNNW010024359">
    <property type="protein sequence ID" value="CAE8672077.1"/>
    <property type="molecule type" value="Genomic_DNA"/>
</dbReference>
<dbReference type="AlphaFoldDB" id="A0A813JB66"/>
<organism evidence="2 3">
    <name type="scientific">Polarella glacialis</name>
    <name type="common">Dinoflagellate</name>
    <dbReference type="NCBI Taxonomy" id="89957"/>
    <lineage>
        <taxon>Eukaryota</taxon>
        <taxon>Sar</taxon>
        <taxon>Alveolata</taxon>
        <taxon>Dinophyceae</taxon>
        <taxon>Suessiales</taxon>
        <taxon>Suessiaceae</taxon>
        <taxon>Polarella</taxon>
    </lineage>
</organism>
<name>A0A813JB66_POLGL</name>
<feature type="compositionally biased region" description="Polar residues" evidence="1">
    <location>
        <begin position="464"/>
        <end position="473"/>
    </location>
</feature>
<comment type="caution">
    <text evidence="2">The sequence shown here is derived from an EMBL/GenBank/DDBJ whole genome shotgun (WGS) entry which is preliminary data.</text>
</comment>
<accession>A0A813JB66</accession>
<gene>
    <name evidence="2" type="ORF">PGLA2088_LOCUS17867</name>
</gene>
<proteinExistence type="predicted"/>
<reference evidence="2" key="1">
    <citation type="submission" date="2021-02" db="EMBL/GenBank/DDBJ databases">
        <authorList>
            <person name="Dougan E. K."/>
            <person name="Rhodes N."/>
            <person name="Thang M."/>
            <person name="Chan C."/>
        </authorList>
    </citation>
    <scope>NUCLEOTIDE SEQUENCE</scope>
</reference>
<dbReference type="Proteomes" id="UP000626109">
    <property type="component" value="Unassembled WGS sequence"/>
</dbReference>
<protein>
    <submittedName>
        <fullName evidence="2">Uncharacterized protein</fullName>
    </submittedName>
</protein>
<feature type="compositionally biased region" description="Basic and acidic residues" evidence="1">
    <location>
        <begin position="484"/>
        <end position="494"/>
    </location>
</feature>
<evidence type="ECO:0000313" key="2">
    <source>
        <dbReference type="EMBL" id="CAE8672077.1"/>
    </source>
</evidence>
<sequence>MSEQEADLWEPLPSLQLHPGGAGSQASEWQDELVGRLRAGRASTCTRPDPGLCQARPAGHPSASSTCPTRDHRPTLPDAIVAEVRRCFAPEASKQWCSIYVVLRAHSEKWTGAGVRGPCSDRNFCSLHMGSEAAASILALSHLLIAEKRLQQLRQKWRWRGVSENPHYEAGDDGPPQVWPSLEEALYSNFEANWFRTEDDTGRLASSTAWQGKQFWQWLGLGRPTAEVAQRLAHLVVASPPPGAASESGALLTFVTALGALRVGGSLFQRLHRPFSEPHLGALALLSSRLFEDAQLVMPSLSRAHAGGGLEDVYLVALKYRGAQPALLQALATAVSRQVSGRQGPELQNWASELDPLLLARFADWAEQVPNIGSAIERGTFGGAGDAPSVHLRLVRIPEKNHLLWSHCPELLARNAAGDFEIWRGGLHSAAAEADFVSPIQQASLPMHDALASLPSAERKRKWLSQSSGSCQPQDVGARPLKRLRAEDQSHERASSGASRSRLSWLTLDQGNRRHRQFLQYLDTSPETAVKLAQGSWWRD</sequence>
<evidence type="ECO:0000313" key="3">
    <source>
        <dbReference type="Proteomes" id="UP000626109"/>
    </source>
</evidence>
<feature type="region of interest" description="Disordered" evidence="1">
    <location>
        <begin position="48"/>
        <end position="72"/>
    </location>
</feature>
<feature type="non-terminal residue" evidence="2">
    <location>
        <position position="1"/>
    </location>
</feature>